<dbReference type="Proteomes" id="UP000663870">
    <property type="component" value="Unassembled WGS sequence"/>
</dbReference>
<accession>A0A814DC30</accession>
<protein>
    <submittedName>
        <fullName evidence="1">Uncharacterized protein</fullName>
    </submittedName>
</protein>
<organism evidence="1 5">
    <name type="scientific">Rotaria sordida</name>
    <dbReference type="NCBI Taxonomy" id="392033"/>
    <lineage>
        <taxon>Eukaryota</taxon>
        <taxon>Metazoa</taxon>
        <taxon>Spiralia</taxon>
        <taxon>Gnathifera</taxon>
        <taxon>Rotifera</taxon>
        <taxon>Eurotatoria</taxon>
        <taxon>Bdelloidea</taxon>
        <taxon>Philodinida</taxon>
        <taxon>Philodinidae</taxon>
        <taxon>Rotaria</taxon>
    </lineage>
</organism>
<dbReference type="EMBL" id="CAJNOT010004189">
    <property type="protein sequence ID" value="CAF1420518.1"/>
    <property type="molecule type" value="Genomic_DNA"/>
</dbReference>
<evidence type="ECO:0000313" key="4">
    <source>
        <dbReference type="EMBL" id="CAF4040126.1"/>
    </source>
</evidence>
<evidence type="ECO:0000313" key="3">
    <source>
        <dbReference type="EMBL" id="CAF1601816.1"/>
    </source>
</evidence>
<dbReference type="Proteomes" id="UP000663854">
    <property type="component" value="Unassembled WGS sequence"/>
</dbReference>
<dbReference type="EMBL" id="CAJNOL010005227">
    <property type="protein sequence ID" value="CAF1601816.1"/>
    <property type="molecule type" value="Genomic_DNA"/>
</dbReference>
<evidence type="ECO:0000313" key="2">
    <source>
        <dbReference type="EMBL" id="CAF1420518.1"/>
    </source>
</evidence>
<proteinExistence type="predicted"/>
<comment type="caution">
    <text evidence="1">The sequence shown here is derived from an EMBL/GenBank/DDBJ whole genome shotgun (WGS) entry which is preliminary data.</text>
</comment>
<gene>
    <name evidence="4" type="ORF">JBS370_LOCUS28454</name>
    <name evidence="3" type="ORF">JXQ802_LOCUS48399</name>
    <name evidence="1" type="ORF">PYM288_LOCUS12199</name>
    <name evidence="2" type="ORF">ZHD862_LOCUS33935</name>
</gene>
<name>A0A814DC30_9BILA</name>
<evidence type="ECO:0000313" key="5">
    <source>
        <dbReference type="Proteomes" id="UP000663854"/>
    </source>
</evidence>
<dbReference type="AlphaFoldDB" id="A0A814DC30"/>
<reference evidence="1" key="1">
    <citation type="submission" date="2021-02" db="EMBL/GenBank/DDBJ databases">
        <authorList>
            <person name="Nowell W R."/>
        </authorList>
    </citation>
    <scope>NUCLEOTIDE SEQUENCE</scope>
</reference>
<dbReference type="EMBL" id="CAJNOH010000222">
    <property type="protein sequence ID" value="CAF0952465.1"/>
    <property type="molecule type" value="Genomic_DNA"/>
</dbReference>
<dbReference type="EMBL" id="CAJOBD010005714">
    <property type="protein sequence ID" value="CAF4040126.1"/>
    <property type="molecule type" value="Genomic_DNA"/>
</dbReference>
<keyword evidence="6" id="KW-1185">Reference proteome</keyword>
<evidence type="ECO:0000313" key="6">
    <source>
        <dbReference type="Proteomes" id="UP000663870"/>
    </source>
</evidence>
<dbReference type="Proteomes" id="UP000663864">
    <property type="component" value="Unassembled WGS sequence"/>
</dbReference>
<sequence length="134" mass="15869">MNSEINEWILIRYCIDGNEFGNEFECYGNVELTFEELKLKNISGENLFQWNAPIDTINNYEKYLIENDFSMKNNFYCNCSKIFFGKDCSYSFDKVSPKTTFHEIITNKFDKKKSLTNVFEIVNDGYLLTCYEVE</sequence>
<evidence type="ECO:0000313" key="1">
    <source>
        <dbReference type="EMBL" id="CAF0952465.1"/>
    </source>
</evidence>
<dbReference type="Proteomes" id="UP000663836">
    <property type="component" value="Unassembled WGS sequence"/>
</dbReference>